<dbReference type="PRINTS" id="PR01021">
    <property type="entry name" value="OMPADOMAIN"/>
</dbReference>
<dbReference type="PROSITE" id="PS01068">
    <property type="entry name" value="OMPA_1"/>
    <property type="match status" value="1"/>
</dbReference>
<dbReference type="Gene3D" id="3.30.1330.60">
    <property type="entry name" value="OmpA-like domain"/>
    <property type="match status" value="1"/>
</dbReference>
<evidence type="ECO:0000256" key="1">
    <source>
        <dbReference type="ARBA" id="ARBA00004442"/>
    </source>
</evidence>
<dbReference type="Pfam" id="PF00691">
    <property type="entry name" value="OmpA"/>
    <property type="match status" value="1"/>
</dbReference>
<dbReference type="PROSITE" id="PS51123">
    <property type="entry name" value="OMPA_2"/>
    <property type="match status" value="1"/>
</dbReference>
<sequence length="236" mass="24449">MKTLSLTLVAAVICSMPALVLAADNVAQNPAYVVDGSSSNVKNASGECWRTGEWTPALATAPCDAVIAPVAVVAAPAPMAATPVPEPKAAPAPAPAPVVVLVPVKQKISFSGDALFAFDKSVLRPESRELLDGLARQLTGTTSDSITVTGNTDRIGSSKYNQKLSEQRAVAVKDYLVSKNVQATSIVARGVGETEPVTQLADCKGNKANAKLIACLQPDRRVDVEMTGTKTVPAAK</sequence>
<gene>
    <name evidence="7" type="ORF">DIC66_08450</name>
</gene>
<keyword evidence="3" id="KW-0998">Cell outer membrane</keyword>
<accession>A0A3E1RCS0</accession>
<evidence type="ECO:0000313" key="8">
    <source>
        <dbReference type="Proteomes" id="UP000260665"/>
    </source>
</evidence>
<dbReference type="InterPro" id="IPR036737">
    <property type="entry name" value="OmpA-like_sf"/>
</dbReference>
<comment type="subcellular location">
    <subcellularLocation>
        <location evidence="1">Cell outer membrane</location>
    </subcellularLocation>
</comment>
<evidence type="ECO:0000259" key="6">
    <source>
        <dbReference type="PROSITE" id="PS51123"/>
    </source>
</evidence>
<dbReference type="PANTHER" id="PTHR30329:SF21">
    <property type="entry name" value="LIPOPROTEIN YIAD-RELATED"/>
    <property type="match status" value="1"/>
</dbReference>
<dbReference type="PRINTS" id="PR01022">
    <property type="entry name" value="OUTRMMBRANEA"/>
</dbReference>
<keyword evidence="2 4" id="KW-0472">Membrane</keyword>
<keyword evidence="8" id="KW-1185">Reference proteome</keyword>
<evidence type="ECO:0000256" key="3">
    <source>
        <dbReference type="ARBA" id="ARBA00023237"/>
    </source>
</evidence>
<protein>
    <recommendedName>
        <fullName evidence="6">OmpA-like domain-containing protein</fullName>
    </recommendedName>
</protein>
<dbReference type="InterPro" id="IPR006664">
    <property type="entry name" value="OMP_bac"/>
</dbReference>
<dbReference type="PANTHER" id="PTHR30329">
    <property type="entry name" value="STATOR ELEMENT OF FLAGELLAR MOTOR COMPLEX"/>
    <property type="match status" value="1"/>
</dbReference>
<keyword evidence="5" id="KW-0732">Signal</keyword>
<feature type="signal peptide" evidence="5">
    <location>
        <begin position="1"/>
        <end position="22"/>
    </location>
</feature>
<feature type="chain" id="PRO_5017783258" description="OmpA-like domain-containing protein" evidence="5">
    <location>
        <begin position="23"/>
        <end position="236"/>
    </location>
</feature>
<evidence type="ECO:0000313" key="7">
    <source>
        <dbReference type="EMBL" id="RFO97164.1"/>
    </source>
</evidence>
<evidence type="ECO:0000256" key="2">
    <source>
        <dbReference type="ARBA" id="ARBA00023136"/>
    </source>
</evidence>
<dbReference type="CDD" id="cd07185">
    <property type="entry name" value="OmpA_C-like"/>
    <property type="match status" value="1"/>
</dbReference>
<comment type="caution">
    <text evidence="7">The sequence shown here is derived from an EMBL/GenBank/DDBJ whole genome shotgun (WGS) entry which is preliminary data.</text>
</comment>
<dbReference type="GO" id="GO:0015288">
    <property type="term" value="F:porin activity"/>
    <property type="evidence" value="ECO:0007669"/>
    <property type="project" value="InterPro"/>
</dbReference>
<evidence type="ECO:0000256" key="4">
    <source>
        <dbReference type="PROSITE-ProRule" id="PRU00473"/>
    </source>
</evidence>
<reference evidence="7 8" key="1">
    <citation type="submission" date="2018-05" db="EMBL/GenBank/DDBJ databases">
        <title>Rhodoferax soyangensis sp.nov., isolated from an oligotrophic freshwater lake.</title>
        <authorList>
            <person name="Park M."/>
        </authorList>
    </citation>
    <scope>NUCLEOTIDE SEQUENCE [LARGE SCALE GENOMIC DNA]</scope>
    <source>
        <strain evidence="7 8">IMCC26218</strain>
    </source>
</reference>
<dbReference type="EMBL" id="QFZK01000004">
    <property type="protein sequence ID" value="RFO97164.1"/>
    <property type="molecule type" value="Genomic_DNA"/>
</dbReference>
<dbReference type="InterPro" id="IPR002368">
    <property type="entry name" value="OmpA"/>
</dbReference>
<dbReference type="SUPFAM" id="SSF103088">
    <property type="entry name" value="OmpA-like"/>
    <property type="match status" value="1"/>
</dbReference>
<dbReference type="Proteomes" id="UP000260665">
    <property type="component" value="Unassembled WGS sequence"/>
</dbReference>
<dbReference type="InterPro" id="IPR006690">
    <property type="entry name" value="OMPA-like_CS"/>
</dbReference>
<dbReference type="OrthoDB" id="5360144at2"/>
<dbReference type="AlphaFoldDB" id="A0A3E1RCS0"/>
<dbReference type="InterPro" id="IPR050330">
    <property type="entry name" value="Bact_OuterMem_StrucFunc"/>
</dbReference>
<name>A0A3E1RCS0_9BURK</name>
<evidence type="ECO:0000256" key="5">
    <source>
        <dbReference type="SAM" id="SignalP"/>
    </source>
</evidence>
<organism evidence="7 8">
    <name type="scientific">Rhodoferax lacus</name>
    <dbReference type="NCBI Taxonomy" id="2184758"/>
    <lineage>
        <taxon>Bacteria</taxon>
        <taxon>Pseudomonadati</taxon>
        <taxon>Pseudomonadota</taxon>
        <taxon>Betaproteobacteria</taxon>
        <taxon>Burkholderiales</taxon>
        <taxon>Comamonadaceae</taxon>
        <taxon>Rhodoferax</taxon>
    </lineage>
</organism>
<dbReference type="InterPro" id="IPR006665">
    <property type="entry name" value="OmpA-like"/>
</dbReference>
<dbReference type="GO" id="GO:0009279">
    <property type="term" value="C:cell outer membrane"/>
    <property type="evidence" value="ECO:0007669"/>
    <property type="project" value="UniProtKB-SubCell"/>
</dbReference>
<proteinExistence type="predicted"/>
<feature type="domain" description="OmpA-like" evidence="6">
    <location>
        <begin position="103"/>
        <end position="230"/>
    </location>
</feature>
<dbReference type="RefSeq" id="WP_117176077.1">
    <property type="nucleotide sequence ID" value="NZ_QFZK01000004.1"/>
</dbReference>